<comment type="caution">
    <text evidence="1">The sequence shown here is derived from an EMBL/GenBank/DDBJ whole genome shotgun (WGS) entry which is preliminary data.</text>
</comment>
<accession>A0ACA9TAK1</accession>
<reference evidence="1" key="1">
    <citation type="submission" date="2020-04" db="EMBL/GenBank/DDBJ databases">
        <authorList>
            <person name="Broberg M."/>
        </authorList>
    </citation>
    <scope>NUCLEOTIDE SEQUENCE</scope>
</reference>
<dbReference type="Proteomes" id="UP000836387">
    <property type="component" value="Unassembled WGS sequence"/>
</dbReference>
<evidence type="ECO:0000313" key="1">
    <source>
        <dbReference type="EMBL" id="CAG9937927.1"/>
    </source>
</evidence>
<keyword evidence="2" id="KW-1185">Reference proteome</keyword>
<name>A0ACA9TAK1_BIOOC</name>
<dbReference type="EMBL" id="CADEHS020000002">
    <property type="protein sequence ID" value="CAG9937927.1"/>
    <property type="molecule type" value="Genomic_DNA"/>
</dbReference>
<sequence>MVQNKIREISWAGMMQVMRACLSDGWAFWMCNLIDGCEDRPKKRAGAGLRICTVEMDVM</sequence>
<reference evidence="1" key="2">
    <citation type="submission" date="2021-10" db="EMBL/GenBank/DDBJ databases">
        <authorList>
            <person name="Piombo E."/>
        </authorList>
    </citation>
    <scope>NUCLEOTIDE SEQUENCE</scope>
</reference>
<evidence type="ECO:0000313" key="2">
    <source>
        <dbReference type="Proteomes" id="UP000836387"/>
    </source>
</evidence>
<organism evidence="1 2">
    <name type="scientific">Clonostachys rosea f. rosea IK726</name>
    <dbReference type="NCBI Taxonomy" id="1349383"/>
    <lineage>
        <taxon>Eukaryota</taxon>
        <taxon>Fungi</taxon>
        <taxon>Dikarya</taxon>
        <taxon>Ascomycota</taxon>
        <taxon>Pezizomycotina</taxon>
        <taxon>Sordariomycetes</taxon>
        <taxon>Hypocreomycetidae</taxon>
        <taxon>Hypocreales</taxon>
        <taxon>Bionectriaceae</taxon>
        <taxon>Clonostachys</taxon>
    </lineage>
</organism>
<proteinExistence type="predicted"/>
<gene>
    <name evidence="1" type="ORF">CRV2_00006345</name>
</gene>
<protein>
    <submittedName>
        <fullName evidence="1">Uncharacterized protein</fullName>
    </submittedName>
</protein>